<feature type="transmembrane region" description="Helical" evidence="6">
    <location>
        <begin position="51"/>
        <end position="72"/>
    </location>
</feature>
<dbReference type="EMBL" id="BAAADJ010000055">
    <property type="protein sequence ID" value="GAA0338765.1"/>
    <property type="molecule type" value="Genomic_DNA"/>
</dbReference>
<evidence type="ECO:0000256" key="3">
    <source>
        <dbReference type="ARBA" id="ARBA00022692"/>
    </source>
</evidence>
<gene>
    <name evidence="7" type="primary">ctaG</name>
    <name evidence="7" type="ORF">GCM10008967_31300</name>
</gene>
<evidence type="ECO:0000256" key="5">
    <source>
        <dbReference type="ARBA" id="ARBA00023136"/>
    </source>
</evidence>
<proteinExistence type="predicted"/>
<comment type="subcellular location">
    <subcellularLocation>
        <location evidence="1">Cell membrane</location>
        <topology evidence="1">Multi-pass membrane protein</topology>
    </subcellularLocation>
</comment>
<dbReference type="InterPro" id="IPR014108">
    <property type="entry name" value="Caa3-assmbl_CtaG"/>
</dbReference>
<keyword evidence="5 6" id="KW-0472">Membrane</keyword>
<dbReference type="Proteomes" id="UP001500782">
    <property type="component" value="Unassembled WGS sequence"/>
</dbReference>
<protein>
    <submittedName>
        <fullName evidence="7">Cytochrome c oxidase assembly factor CtaG</fullName>
    </submittedName>
</protein>
<keyword evidence="4 6" id="KW-1133">Transmembrane helix</keyword>
<feature type="transmembrane region" description="Helical" evidence="6">
    <location>
        <begin position="84"/>
        <end position="103"/>
    </location>
</feature>
<sequence>MSIFNIFSFTTLWSPYFLIFLIAITALYFYLIHSAQKKWSHAQPLKTKEIVYFLMGIALVYITLGSPIDVLSHIMFSAHMSQMAILYLLAPIFFIWGIPDWAWEQAVIKGKLSKVFHVFTNPIIALILFNAIFSIYHIPTIFDAVKTDIWLHGIYTTVLFLLALFMWWPLVNTLQEERKLSGLKKFGYLLAASVLLTPACALIIFADTPMYLTYKDPSYWAEAMKLCLPVGVNIADLGITGPDFFNTMPLLDDQQLGGVLMKIMQEIIFGSILAYIFFNWYREEQEAEKEEQEKMNLKPNYAE</sequence>
<accession>A0ABN0WI91</accession>
<keyword evidence="8" id="KW-1185">Reference proteome</keyword>
<evidence type="ECO:0000256" key="6">
    <source>
        <dbReference type="SAM" id="Phobius"/>
    </source>
</evidence>
<feature type="transmembrane region" description="Helical" evidence="6">
    <location>
        <begin position="186"/>
        <end position="206"/>
    </location>
</feature>
<feature type="transmembrane region" description="Helical" evidence="6">
    <location>
        <begin position="115"/>
        <end position="138"/>
    </location>
</feature>
<dbReference type="RefSeq" id="WP_343800887.1">
    <property type="nucleotide sequence ID" value="NZ_BAAADJ010000055.1"/>
</dbReference>
<dbReference type="Pfam" id="PF09678">
    <property type="entry name" value="Caa3_CtaG"/>
    <property type="match status" value="1"/>
</dbReference>
<reference evidence="7 8" key="1">
    <citation type="journal article" date="2019" name="Int. J. Syst. Evol. Microbiol.">
        <title>The Global Catalogue of Microorganisms (GCM) 10K type strain sequencing project: providing services to taxonomists for standard genome sequencing and annotation.</title>
        <authorList>
            <consortium name="The Broad Institute Genomics Platform"/>
            <consortium name="The Broad Institute Genome Sequencing Center for Infectious Disease"/>
            <person name="Wu L."/>
            <person name="Ma J."/>
        </authorList>
    </citation>
    <scope>NUCLEOTIDE SEQUENCE [LARGE SCALE GENOMIC DNA]</scope>
    <source>
        <strain evidence="7 8">JCM 9731</strain>
    </source>
</reference>
<name>A0ABN0WI91_9BACI</name>
<keyword evidence="2" id="KW-1003">Cell membrane</keyword>
<dbReference type="NCBIfam" id="TIGR02737">
    <property type="entry name" value="caa3_CtaG"/>
    <property type="match status" value="1"/>
</dbReference>
<dbReference type="InterPro" id="IPR019108">
    <property type="entry name" value="Caa3_assmbl_CtaG-rel"/>
</dbReference>
<feature type="transmembrane region" description="Helical" evidence="6">
    <location>
        <begin position="12"/>
        <end position="31"/>
    </location>
</feature>
<evidence type="ECO:0000313" key="8">
    <source>
        <dbReference type="Proteomes" id="UP001500782"/>
    </source>
</evidence>
<evidence type="ECO:0000256" key="1">
    <source>
        <dbReference type="ARBA" id="ARBA00004651"/>
    </source>
</evidence>
<evidence type="ECO:0000313" key="7">
    <source>
        <dbReference type="EMBL" id="GAA0338765.1"/>
    </source>
</evidence>
<feature type="transmembrane region" description="Helical" evidence="6">
    <location>
        <begin position="259"/>
        <end position="281"/>
    </location>
</feature>
<organism evidence="7 8">
    <name type="scientific">Bacillus carboniphilus</name>
    <dbReference type="NCBI Taxonomy" id="86663"/>
    <lineage>
        <taxon>Bacteria</taxon>
        <taxon>Bacillati</taxon>
        <taxon>Bacillota</taxon>
        <taxon>Bacilli</taxon>
        <taxon>Bacillales</taxon>
        <taxon>Bacillaceae</taxon>
        <taxon>Bacillus</taxon>
    </lineage>
</organism>
<feature type="transmembrane region" description="Helical" evidence="6">
    <location>
        <begin position="150"/>
        <end position="174"/>
    </location>
</feature>
<evidence type="ECO:0000256" key="4">
    <source>
        <dbReference type="ARBA" id="ARBA00022989"/>
    </source>
</evidence>
<evidence type="ECO:0000256" key="2">
    <source>
        <dbReference type="ARBA" id="ARBA00022475"/>
    </source>
</evidence>
<comment type="caution">
    <text evidence="7">The sequence shown here is derived from an EMBL/GenBank/DDBJ whole genome shotgun (WGS) entry which is preliminary data.</text>
</comment>
<keyword evidence="3 6" id="KW-0812">Transmembrane</keyword>